<dbReference type="AlphaFoldDB" id="A0A9P6W7L5"/>
<evidence type="ECO:0000256" key="3">
    <source>
        <dbReference type="ARBA" id="ARBA00022989"/>
    </source>
</evidence>
<evidence type="ECO:0000313" key="5">
    <source>
        <dbReference type="Proteomes" id="UP000777482"/>
    </source>
</evidence>
<dbReference type="OrthoDB" id="2524932at2759"/>
<organism evidence="4 5">
    <name type="scientific">Rhodotorula mucilaginosa</name>
    <name type="common">Yeast</name>
    <name type="synonym">Rhodotorula rubra</name>
    <dbReference type="NCBI Taxonomy" id="5537"/>
    <lineage>
        <taxon>Eukaryota</taxon>
        <taxon>Fungi</taxon>
        <taxon>Dikarya</taxon>
        <taxon>Basidiomycota</taxon>
        <taxon>Pucciniomycotina</taxon>
        <taxon>Microbotryomycetes</taxon>
        <taxon>Sporidiobolales</taxon>
        <taxon>Sporidiobolaceae</taxon>
        <taxon>Rhodotorula</taxon>
    </lineage>
</organism>
<keyword evidence="5" id="KW-1185">Reference proteome</keyword>
<sequence>MRFHVHAASCQLSSRPLLAGLFSLALLVLISHLGGPNPRRLAFNRHDQAHQVMGSPDLYISSSLNVEPDPEVVVQLLETLVTVPDDEVGEIAICASLRNEGRFIVEWLLYYRVLGVDRFYLYDSGSDDDTLEKLQPWLRAGTVKLHRFRHGQPLLLSEPKDRSGPVREEDTLTSRPLCKNRADQQGHYQTTALETCSRTYGPKTEWLVEADCDEFYVVTEAMTALTRTRGSGGDLTDMTQRPLAALLAGNWLFKSADAVVVSRLTWKNAGIDELPPDASVLASQTLREYQHSITFEKNLFTKVCSASILHTRRKETGWVIPGAHYLRNLHTPVSKAKVITANGQSVEVEPFPPNAKEDEAAGTQYSGKYPGNRVFEPIVLYHYVQRDLQDCYRKLEVAQKLRKGGWRDKAGSEGCTSYVVYEAEGSSKGIHDQNGFFGAALRDVSMAESWFGRYLPLLIVAAKEVEAFGGGGDDDEATQIEPQVVDPHPDLVAQWTAKGLDPKNGMPM</sequence>
<dbReference type="PANTHER" id="PTHR21461">
    <property type="entry name" value="GLYCOSYLTRANSFERASE FAMILY 92 PROTEIN"/>
    <property type="match status" value="1"/>
</dbReference>
<protein>
    <recommendedName>
        <fullName evidence="6">Glycosyltransferase family 92 protein</fullName>
    </recommendedName>
</protein>
<dbReference type="Pfam" id="PF13704">
    <property type="entry name" value="Glyco_tranf_2_4"/>
    <property type="match status" value="1"/>
</dbReference>
<accession>A0A9P6W7L5</accession>
<evidence type="ECO:0000256" key="1">
    <source>
        <dbReference type="ARBA" id="ARBA00004167"/>
    </source>
</evidence>
<dbReference type="GO" id="GO:0005737">
    <property type="term" value="C:cytoplasm"/>
    <property type="evidence" value="ECO:0007669"/>
    <property type="project" value="TreeGrafter"/>
</dbReference>
<evidence type="ECO:0000256" key="2">
    <source>
        <dbReference type="ARBA" id="ARBA00022692"/>
    </source>
</evidence>
<keyword evidence="2" id="KW-0812">Transmembrane</keyword>
<keyword evidence="3" id="KW-1133">Transmembrane helix</keyword>
<comment type="subcellular location">
    <subcellularLocation>
        <location evidence="1">Membrane</location>
        <topology evidence="1">Single-pass membrane protein</topology>
    </subcellularLocation>
</comment>
<dbReference type="GO" id="GO:0016020">
    <property type="term" value="C:membrane"/>
    <property type="evidence" value="ECO:0007669"/>
    <property type="project" value="UniProtKB-SubCell"/>
</dbReference>
<evidence type="ECO:0008006" key="6">
    <source>
        <dbReference type="Google" id="ProtNLM"/>
    </source>
</evidence>
<proteinExistence type="predicted"/>
<reference evidence="4 5" key="1">
    <citation type="submission" date="2020-11" db="EMBL/GenBank/DDBJ databases">
        <title>Kefir isolates.</title>
        <authorList>
            <person name="Marcisauskas S."/>
            <person name="Kim Y."/>
            <person name="Blasche S."/>
        </authorList>
    </citation>
    <scope>NUCLEOTIDE SEQUENCE [LARGE SCALE GENOMIC DNA]</scope>
    <source>
        <strain evidence="4 5">KR</strain>
    </source>
</reference>
<keyword evidence="3" id="KW-0472">Membrane</keyword>
<gene>
    <name evidence="4" type="ORF">C6P46_003613</name>
</gene>
<dbReference type="PANTHER" id="PTHR21461:SF69">
    <property type="entry name" value="GLYCOSYLTRANSFERASE FAMILY 92 PROTEIN"/>
    <property type="match status" value="1"/>
</dbReference>
<dbReference type="Proteomes" id="UP000777482">
    <property type="component" value="Unassembled WGS sequence"/>
</dbReference>
<evidence type="ECO:0000313" key="4">
    <source>
        <dbReference type="EMBL" id="KAG0666903.1"/>
    </source>
</evidence>
<name>A0A9P6W7L5_RHOMI</name>
<dbReference type="GO" id="GO:0016757">
    <property type="term" value="F:glycosyltransferase activity"/>
    <property type="evidence" value="ECO:0007669"/>
    <property type="project" value="TreeGrafter"/>
</dbReference>
<dbReference type="EMBL" id="PUHQ01000003">
    <property type="protein sequence ID" value="KAG0666903.1"/>
    <property type="molecule type" value="Genomic_DNA"/>
</dbReference>
<comment type="caution">
    <text evidence="4">The sequence shown here is derived from an EMBL/GenBank/DDBJ whole genome shotgun (WGS) entry which is preliminary data.</text>
</comment>